<evidence type="ECO:0000256" key="8">
    <source>
        <dbReference type="ARBA" id="ARBA00023014"/>
    </source>
</evidence>
<dbReference type="Pfam" id="PF13353">
    <property type="entry name" value="Fer4_12"/>
    <property type="match status" value="1"/>
</dbReference>
<dbReference type="PANTHER" id="PTHR30352">
    <property type="entry name" value="PYRUVATE FORMATE-LYASE-ACTIVATING ENZYME"/>
    <property type="match status" value="1"/>
</dbReference>
<keyword evidence="5" id="KW-0479">Metal-binding</keyword>
<feature type="domain" description="Radical SAM core" evidence="11">
    <location>
        <begin position="15"/>
        <end position="298"/>
    </location>
</feature>
<dbReference type="SFLD" id="SFLDS00029">
    <property type="entry name" value="Radical_SAM"/>
    <property type="match status" value="1"/>
</dbReference>
<evidence type="ECO:0000256" key="9">
    <source>
        <dbReference type="ARBA" id="ARBA00047365"/>
    </source>
</evidence>
<dbReference type="GO" id="GO:0046872">
    <property type="term" value="F:metal ion binding"/>
    <property type="evidence" value="ECO:0007669"/>
    <property type="project" value="UniProtKB-KW"/>
</dbReference>
<evidence type="ECO:0000256" key="2">
    <source>
        <dbReference type="ARBA" id="ARBA00009777"/>
    </source>
</evidence>
<dbReference type="NCBIfam" id="TIGR02494">
    <property type="entry name" value="PFLE_PFLC"/>
    <property type="match status" value="1"/>
</dbReference>
<dbReference type="RefSeq" id="WP_187536718.1">
    <property type="nucleotide sequence ID" value="NZ_JACRTL010000007.1"/>
</dbReference>
<feature type="domain" description="4Fe-4S ferredoxin-type" evidence="10">
    <location>
        <begin position="46"/>
        <end position="74"/>
    </location>
</feature>
<evidence type="ECO:0000256" key="5">
    <source>
        <dbReference type="ARBA" id="ARBA00022723"/>
    </source>
</evidence>
<evidence type="ECO:0000313" key="13">
    <source>
        <dbReference type="Proteomes" id="UP000632659"/>
    </source>
</evidence>
<dbReference type="SUPFAM" id="SSF102114">
    <property type="entry name" value="Radical SAM enzymes"/>
    <property type="match status" value="1"/>
</dbReference>
<name>A0A8J6PCA8_9FIRM</name>
<evidence type="ECO:0000256" key="3">
    <source>
        <dbReference type="ARBA" id="ARBA00022485"/>
    </source>
</evidence>
<dbReference type="InterPro" id="IPR058240">
    <property type="entry name" value="rSAM_sf"/>
</dbReference>
<evidence type="ECO:0000259" key="11">
    <source>
        <dbReference type="PROSITE" id="PS51918"/>
    </source>
</evidence>
<protein>
    <submittedName>
        <fullName evidence="12">Glycyl-radical enzyme activating protein</fullName>
    </submittedName>
</protein>
<reference evidence="12" key="1">
    <citation type="submission" date="2020-08" db="EMBL/GenBank/DDBJ databases">
        <title>Genome public.</title>
        <authorList>
            <person name="Liu C."/>
            <person name="Sun Q."/>
        </authorList>
    </citation>
    <scope>NUCLEOTIDE SEQUENCE</scope>
    <source>
        <strain evidence="12">NSJ-15</strain>
    </source>
</reference>
<dbReference type="InterPro" id="IPR017896">
    <property type="entry name" value="4Fe4S_Fe-S-bd"/>
</dbReference>
<evidence type="ECO:0000313" key="12">
    <source>
        <dbReference type="EMBL" id="MBC8611632.1"/>
    </source>
</evidence>
<dbReference type="Proteomes" id="UP000632659">
    <property type="component" value="Unassembled WGS sequence"/>
</dbReference>
<feature type="domain" description="4Fe-4S ferredoxin-type" evidence="10">
    <location>
        <begin position="75"/>
        <end position="104"/>
    </location>
</feature>
<keyword evidence="4" id="KW-0949">S-adenosyl-L-methionine</keyword>
<dbReference type="PROSITE" id="PS00198">
    <property type="entry name" value="4FE4S_FER_1"/>
    <property type="match status" value="1"/>
</dbReference>
<dbReference type="PIRSF" id="PIRSF000371">
    <property type="entry name" value="PFL_act_enz"/>
    <property type="match status" value="1"/>
</dbReference>
<dbReference type="Gene3D" id="3.20.20.70">
    <property type="entry name" value="Aldolase class I"/>
    <property type="match status" value="1"/>
</dbReference>
<organism evidence="12 13">
    <name type="scientific">Massiliimalia timonensis</name>
    <dbReference type="NCBI Taxonomy" id="1987501"/>
    <lineage>
        <taxon>Bacteria</taxon>
        <taxon>Bacillati</taxon>
        <taxon>Bacillota</taxon>
        <taxon>Clostridia</taxon>
        <taxon>Eubacteriales</taxon>
        <taxon>Oscillospiraceae</taxon>
        <taxon>Massiliimalia</taxon>
    </lineage>
</organism>
<keyword evidence="6" id="KW-0560">Oxidoreductase</keyword>
<evidence type="ECO:0000259" key="10">
    <source>
        <dbReference type="PROSITE" id="PS51379"/>
    </source>
</evidence>
<evidence type="ECO:0000256" key="6">
    <source>
        <dbReference type="ARBA" id="ARBA00023002"/>
    </source>
</evidence>
<dbReference type="InterPro" id="IPR007197">
    <property type="entry name" value="rSAM"/>
</dbReference>
<dbReference type="PANTHER" id="PTHR30352:SF4">
    <property type="entry name" value="PYRUVATE FORMATE-LYASE 2-ACTIVATING ENZYME"/>
    <property type="match status" value="1"/>
</dbReference>
<evidence type="ECO:0000256" key="7">
    <source>
        <dbReference type="ARBA" id="ARBA00023004"/>
    </source>
</evidence>
<dbReference type="Gene3D" id="3.30.70.20">
    <property type="match status" value="1"/>
</dbReference>
<dbReference type="PROSITE" id="PS51379">
    <property type="entry name" value="4FE4S_FER_2"/>
    <property type="match status" value="2"/>
</dbReference>
<gene>
    <name evidence="12" type="ORF">H8702_11075</name>
</gene>
<dbReference type="AlphaFoldDB" id="A0A8J6PCA8"/>
<dbReference type="InterPro" id="IPR017900">
    <property type="entry name" value="4Fe4S_Fe_S_CS"/>
</dbReference>
<comment type="catalytic activity">
    <reaction evidence="9">
        <text>glycyl-[protein] + reduced [flavodoxin] + S-adenosyl-L-methionine = glycin-2-yl radical-[protein] + semiquinone [flavodoxin] + 5'-deoxyadenosine + L-methionine + H(+)</text>
        <dbReference type="Rhea" id="RHEA:61976"/>
        <dbReference type="Rhea" id="RHEA-COMP:10622"/>
        <dbReference type="Rhea" id="RHEA-COMP:14480"/>
        <dbReference type="Rhea" id="RHEA-COMP:15993"/>
        <dbReference type="Rhea" id="RHEA-COMP:15994"/>
        <dbReference type="ChEBI" id="CHEBI:15378"/>
        <dbReference type="ChEBI" id="CHEBI:17319"/>
        <dbReference type="ChEBI" id="CHEBI:29947"/>
        <dbReference type="ChEBI" id="CHEBI:32722"/>
        <dbReference type="ChEBI" id="CHEBI:57618"/>
        <dbReference type="ChEBI" id="CHEBI:57844"/>
        <dbReference type="ChEBI" id="CHEBI:59789"/>
        <dbReference type="ChEBI" id="CHEBI:140311"/>
    </reaction>
</comment>
<sequence>MEQGIIFDIQRFCIHDGPGIRTTVFLKGCPLSCAWCHNPESKQQNVQLSYRENHCVLCGECESICPQRVHHLVNNEHLVNFSLCTGCGKCIESCPVSALSLIGKTVTTDDIMDIVLKDADYYRASGGGITLSGGEPLFQPHFALALLKQAKRGRLNTCIETSGFCREADLRSVSEFTDLFLFDFKLSDEKLHRQYVGGELSKILKNLSLLNKLKKPVILRCPVIPGINDTQSHFQAIADLSVLECVQAVEIMPYHTMGAAKSLNIGREYLLNVPPADPETVKLWKSELLKMRCQKLME</sequence>
<evidence type="ECO:0000256" key="4">
    <source>
        <dbReference type="ARBA" id="ARBA00022691"/>
    </source>
</evidence>
<dbReference type="EMBL" id="JACRTL010000007">
    <property type="protein sequence ID" value="MBC8611632.1"/>
    <property type="molecule type" value="Genomic_DNA"/>
</dbReference>
<dbReference type="InterPro" id="IPR034457">
    <property type="entry name" value="Organic_radical-activating"/>
</dbReference>
<dbReference type="PROSITE" id="PS51918">
    <property type="entry name" value="RADICAL_SAM"/>
    <property type="match status" value="1"/>
</dbReference>
<keyword evidence="8" id="KW-0411">Iron-sulfur</keyword>
<evidence type="ECO:0000256" key="1">
    <source>
        <dbReference type="ARBA" id="ARBA00001966"/>
    </source>
</evidence>
<keyword evidence="7" id="KW-0408">Iron</keyword>
<dbReference type="GO" id="GO:0051539">
    <property type="term" value="F:4 iron, 4 sulfur cluster binding"/>
    <property type="evidence" value="ECO:0007669"/>
    <property type="project" value="UniProtKB-KW"/>
</dbReference>
<keyword evidence="13" id="KW-1185">Reference proteome</keyword>
<dbReference type="SFLD" id="SFLDG01118">
    <property type="entry name" value="activating_enzymes__group_2"/>
    <property type="match status" value="1"/>
</dbReference>
<dbReference type="GO" id="GO:0016491">
    <property type="term" value="F:oxidoreductase activity"/>
    <property type="evidence" value="ECO:0007669"/>
    <property type="project" value="UniProtKB-KW"/>
</dbReference>
<dbReference type="InterPro" id="IPR012839">
    <property type="entry name" value="Organic_radical_activase"/>
</dbReference>
<dbReference type="PROSITE" id="PS01087">
    <property type="entry name" value="RADICAL_ACTIVATING"/>
    <property type="match status" value="1"/>
</dbReference>
<accession>A0A8J6PCA8</accession>
<keyword evidence="3" id="KW-0004">4Fe-4S</keyword>
<dbReference type="InterPro" id="IPR040074">
    <property type="entry name" value="BssD/PflA/YjjW"/>
</dbReference>
<dbReference type="InterPro" id="IPR001989">
    <property type="entry name" value="Radical_activat_CS"/>
</dbReference>
<comment type="similarity">
    <text evidence="2">Belongs to the organic radical-activating enzymes family.</text>
</comment>
<proteinExistence type="inferred from homology"/>
<comment type="caution">
    <text evidence="12">The sequence shown here is derived from an EMBL/GenBank/DDBJ whole genome shotgun (WGS) entry which is preliminary data.</text>
</comment>
<dbReference type="InterPro" id="IPR013785">
    <property type="entry name" value="Aldolase_TIM"/>
</dbReference>
<comment type="cofactor">
    <cofactor evidence="1">
        <name>[4Fe-4S] cluster</name>
        <dbReference type="ChEBI" id="CHEBI:49883"/>
    </cofactor>
</comment>
<dbReference type="SFLD" id="SFLDG01066">
    <property type="entry name" value="organic_radical-activating_enz"/>
    <property type="match status" value="1"/>
</dbReference>
<dbReference type="SUPFAM" id="SSF54862">
    <property type="entry name" value="4Fe-4S ferredoxins"/>
    <property type="match status" value="1"/>
</dbReference>